<evidence type="ECO:0008006" key="3">
    <source>
        <dbReference type="Google" id="ProtNLM"/>
    </source>
</evidence>
<keyword evidence="2" id="KW-1185">Reference proteome</keyword>
<organism evidence="1 2">
    <name type="scientific">Populus alba x Populus x berolinensis</name>
    <dbReference type="NCBI Taxonomy" id="444605"/>
    <lineage>
        <taxon>Eukaryota</taxon>
        <taxon>Viridiplantae</taxon>
        <taxon>Streptophyta</taxon>
        <taxon>Embryophyta</taxon>
        <taxon>Tracheophyta</taxon>
        <taxon>Spermatophyta</taxon>
        <taxon>Magnoliopsida</taxon>
        <taxon>eudicotyledons</taxon>
        <taxon>Gunneridae</taxon>
        <taxon>Pentapetalae</taxon>
        <taxon>rosids</taxon>
        <taxon>fabids</taxon>
        <taxon>Malpighiales</taxon>
        <taxon>Salicaceae</taxon>
        <taxon>Saliceae</taxon>
        <taxon>Populus</taxon>
    </lineage>
</organism>
<gene>
    <name evidence="1" type="ORF">NC653_020059</name>
</gene>
<evidence type="ECO:0000313" key="1">
    <source>
        <dbReference type="EMBL" id="KAJ6986714.1"/>
    </source>
</evidence>
<name>A0AAD6MK78_9ROSI</name>
<accession>A0AAD6MK78</accession>
<evidence type="ECO:0000313" key="2">
    <source>
        <dbReference type="Proteomes" id="UP001164929"/>
    </source>
</evidence>
<proteinExistence type="predicted"/>
<comment type="caution">
    <text evidence="1">The sequence shown here is derived from an EMBL/GenBank/DDBJ whole genome shotgun (WGS) entry which is preliminary data.</text>
</comment>
<reference evidence="1" key="1">
    <citation type="journal article" date="2023" name="Mol. Ecol. Resour.">
        <title>Chromosome-level genome assembly of a triploid poplar Populus alba 'Berolinensis'.</title>
        <authorList>
            <person name="Chen S."/>
            <person name="Yu Y."/>
            <person name="Wang X."/>
            <person name="Wang S."/>
            <person name="Zhang T."/>
            <person name="Zhou Y."/>
            <person name="He R."/>
            <person name="Meng N."/>
            <person name="Wang Y."/>
            <person name="Liu W."/>
            <person name="Liu Z."/>
            <person name="Liu J."/>
            <person name="Guo Q."/>
            <person name="Huang H."/>
            <person name="Sederoff R.R."/>
            <person name="Wang G."/>
            <person name="Qu G."/>
            <person name="Chen S."/>
        </authorList>
    </citation>
    <scope>NUCLEOTIDE SEQUENCE</scope>
    <source>
        <strain evidence="1">SC-2020</strain>
    </source>
</reference>
<sequence>MEHLMGDGMIVLGYGMIIEGPPPGLSGLFKVFSSDQKMNPHLNLEENMKLASVLEPSKPSFFPAMSKIVGTLGPQSRSVEIISNCLKAGMSGIAPSDFHF</sequence>
<dbReference type="EMBL" id="JAQIZT010000008">
    <property type="protein sequence ID" value="KAJ6986714.1"/>
    <property type="molecule type" value="Genomic_DNA"/>
</dbReference>
<dbReference type="Proteomes" id="UP001164929">
    <property type="component" value="Chromosome 8"/>
</dbReference>
<dbReference type="AlphaFoldDB" id="A0AAD6MK78"/>
<protein>
    <recommendedName>
        <fullName evidence="3">Pyruvate kinase</fullName>
    </recommendedName>
</protein>